<name>A0A392M6X0_9FABA</name>
<protein>
    <submittedName>
        <fullName evidence="2">Uncharacterized protein</fullName>
    </submittedName>
</protein>
<dbReference type="EMBL" id="LXQA010004314">
    <property type="protein sequence ID" value="MCH82873.1"/>
    <property type="molecule type" value="Genomic_DNA"/>
</dbReference>
<proteinExistence type="predicted"/>
<feature type="non-terminal residue" evidence="2">
    <location>
        <position position="1"/>
    </location>
</feature>
<organism evidence="2 3">
    <name type="scientific">Trifolium medium</name>
    <dbReference type="NCBI Taxonomy" id="97028"/>
    <lineage>
        <taxon>Eukaryota</taxon>
        <taxon>Viridiplantae</taxon>
        <taxon>Streptophyta</taxon>
        <taxon>Embryophyta</taxon>
        <taxon>Tracheophyta</taxon>
        <taxon>Spermatophyta</taxon>
        <taxon>Magnoliopsida</taxon>
        <taxon>eudicotyledons</taxon>
        <taxon>Gunneridae</taxon>
        <taxon>Pentapetalae</taxon>
        <taxon>rosids</taxon>
        <taxon>fabids</taxon>
        <taxon>Fabales</taxon>
        <taxon>Fabaceae</taxon>
        <taxon>Papilionoideae</taxon>
        <taxon>50 kb inversion clade</taxon>
        <taxon>NPAAA clade</taxon>
        <taxon>Hologalegina</taxon>
        <taxon>IRL clade</taxon>
        <taxon>Trifolieae</taxon>
        <taxon>Trifolium</taxon>
    </lineage>
</organism>
<feature type="region of interest" description="Disordered" evidence="1">
    <location>
        <begin position="1"/>
        <end position="20"/>
    </location>
</feature>
<accession>A0A392M6X0</accession>
<sequence>HEPVQENSGESGRNLKPVQDLHEPVQSFSGKLESVQAWLEPVHGLTLKDPNKS</sequence>
<reference evidence="2 3" key="1">
    <citation type="journal article" date="2018" name="Front. Plant Sci.">
        <title>Red Clover (Trifolium pratense) and Zigzag Clover (T. medium) - A Picture of Genomic Similarities and Differences.</title>
        <authorList>
            <person name="Dluhosova J."/>
            <person name="Istvanek J."/>
            <person name="Nedelnik J."/>
            <person name="Repkova J."/>
        </authorList>
    </citation>
    <scope>NUCLEOTIDE SEQUENCE [LARGE SCALE GENOMIC DNA]</scope>
    <source>
        <strain evidence="3">cv. 10/8</strain>
        <tissue evidence="2">Leaf</tissue>
    </source>
</reference>
<feature type="compositionally biased region" description="Polar residues" evidence="1">
    <location>
        <begin position="1"/>
        <end position="11"/>
    </location>
</feature>
<evidence type="ECO:0000313" key="3">
    <source>
        <dbReference type="Proteomes" id="UP000265520"/>
    </source>
</evidence>
<evidence type="ECO:0000256" key="1">
    <source>
        <dbReference type="SAM" id="MobiDB-lite"/>
    </source>
</evidence>
<gene>
    <name evidence="2" type="ORF">A2U01_0003686</name>
</gene>
<keyword evidence="3" id="KW-1185">Reference proteome</keyword>
<dbReference type="Proteomes" id="UP000265520">
    <property type="component" value="Unassembled WGS sequence"/>
</dbReference>
<comment type="caution">
    <text evidence="2">The sequence shown here is derived from an EMBL/GenBank/DDBJ whole genome shotgun (WGS) entry which is preliminary data.</text>
</comment>
<evidence type="ECO:0000313" key="2">
    <source>
        <dbReference type="EMBL" id="MCH82873.1"/>
    </source>
</evidence>
<dbReference type="AlphaFoldDB" id="A0A392M6X0"/>